<keyword evidence="2" id="KW-1185">Reference proteome</keyword>
<dbReference type="AlphaFoldDB" id="A0A318T7N8"/>
<sequence length="195" mass="20123">MAGSISRHSRLVGWAKVLLPLAALCLLSTMFLLARAPGGTSDIPFAEIEEIAREQRIAAPRFSGVAANGADIEVSARTARPEGALFTIDAPRARMLLPGGGEVTVTSGSGTISADGRSARLTDLAHVDSTLGYQMETAGMEADLDTGRLSSLGPLEVRAPYGALTAGALTLDASDAGGESLVFSGGVRLLYRPEP</sequence>
<proteinExistence type="predicted"/>
<accession>A0A318T7N8</accession>
<name>A0A318T7N8_9RHOB</name>
<comment type="caution">
    <text evidence="1">The sequence shown here is derived from an EMBL/GenBank/DDBJ whole genome shotgun (WGS) entry which is preliminary data.</text>
</comment>
<protein>
    <submittedName>
        <fullName evidence="1">Lipopolysaccharide export system protein LptC</fullName>
    </submittedName>
</protein>
<dbReference type="Proteomes" id="UP000248311">
    <property type="component" value="Unassembled WGS sequence"/>
</dbReference>
<dbReference type="EMBL" id="QJTE01000002">
    <property type="protein sequence ID" value="PYE84408.1"/>
    <property type="molecule type" value="Genomic_DNA"/>
</dbReference>
<evidence type="ECO:0000313" key="2">
    <source>
        <dbReference type="Proteomes" id="UP000248311"/>
    </source>
</evidence>
<dbReference type="Pfam" id="PF06835">
    <property type="entry name" value="LptC"/>
    <property type="match status" value="1"/>
</dbReference>
<dbReference type="OrthoDB" id="7871110at2"/>
<dbReference type="RefSeq" id="WP_110813508.1">
    <property type="nucleotide sequence ID" value="NZ_QJTE01000002.1"/>
</dbReference>
<reference evidence="1 2" key="1">
    <citation type="submission" date="2018-06" db="EMBL/GenBank/DDBJ databases">
        <title>Genomic Encyclopedia of Type Strains, Phase III (KMG-III): the genomes of soil and plant-associated and newly described type strains.</title>
        <authorList>
            <person name="Whitman W."/>
        </authorList>
    </citation>
    <scope>NUCLEOTIDE SEQUENCE [LARGE SCALE GENOMIC DNA]</scope>
    <source>
        <strain evidence="1 2">CECT 9025</strain>
    </source>
</reference>
<evidence type="ECO:0000313" key="1">
    <source>
        <dbReference type="EMBL" id="PYE84408.1"/>
    </source>
</evidence>
<gene>
    <name evidence="1" type="ORF">DFP88_102207</name>
</gene>
<dbReference type="InterPro" id="IPR010664">
    <property type="entry name" value="LipoPS_assembly_LptC-rel"/>
</dbReference>
<organism evidence="1 2">
    <name type="scientific">Pseudoroseicyclus aestuarii</name>
    <dbReference type="NCBI Taxonomy" id="1795041"/>
    <lineage>
        <taxon>Bacteria</taxon>
        <taxon>Pseudomonadati</taxon>
        <taxon>Pseudomonadota</taxon>
        <taxon>Alphaproteobacteria</taxon>
        <taxon>Rhodobacterales</taxon>
        <taxon>Paracoccaceae</taxon>
        <taxon>Pseudoroseicyclus</taxon>
    </lineage>
</organism>